<dbReference type="InterPro" id="IPR017871">
    <property type="entry name" value="ABC_transporter-like_CS"/>
</dbReference>
<dbReference type="Pfam" id="PF00005">
    <property type="entry name" value="ABC_tran"/>
    <property type="match status" value="1"/>
</dbReference>
<keyword evidence="6 12" id="KW-0067">ATP-binding</keyword>
<feature type="transmembrane region" description="Helical" evidence="9">
    <location>
        <begin position="293"/>
        <end position="312"/>
    </location>
</feature>
<dbReference type="Proteomes" id="UP000659630">
    <property type="component" value="Unassembled WGS sequence"/>
</dbReference>
<accession>A0A923I6B9</accession>
<evidence type="ECO:0000256" key="3">
    <source>
        <dbReference type="ARBA" id="ARBA00022475"/>
    </source>
</evidence>
<comment type="caution">
    <text evidence="12">The sequence shown here is derived from an EMBL/GenBank/DDBJ whole genome shotgun (WGS) entry which is preliminary data.</text>
</comment>
<organism evidence="12 13">
    <name type="scientific">Anaerofilum hominis</name>
    <dbReference type="NCBI Taxonomy" id="2763016"/>
    <lineage>
        <taxon>Bacteria</taxon>
        <taxon>Bacillati</taxon>
        <taxon>Bacillota</taxon>
        <taxon>Clostridia</taxon>
        <taxon>Eubacteriales</taxon>
        <taxon>Oscillospiraceae</taxon>
        <taxon>Anaerofilum</taxon>
    </lineage>
</organism>
<dbReference type="GO" id="GO:0016887">
    <property type="term" value="F:ATP hydrolysis activity"/>
    <property type="evidence" value="ECO:0007669"/>
    <property type="project" value="InterPro"/>
</dbReference>
<evidence type="ECO:0000256" key="2">
    <source>
        <dbReference type="ARBA" id="ARBA00022448"/>
    </source>
</evidence>
<sequence>MTKLARYLKPYILPILLCVALLFVQANADLNLPNYMSDIVNVGIQQGGVEHSYPEAISADGLALMETFLTGEDRALAERVYAPVEEGTPEWESLKKDYPALSGTVYTAGPLNAQDSAALNAAFGRAGYAMVLLMQDLAGAAGETAQQAGDSASFDLTQLYPMLPMLAAQQQAVDRAVAAAAAAPEQTTSSTGALFARSFLAELGADTAALQSRYVMKTGGRMLLVSLIGAASSILVGLLAARIGAGAARTLRGDVFSKVSRFTNQEFDRFSTASLITRTTNDITQMQMLITMGLRMVCYAPIMGVGGVFMALSKSPNMSWVLAVGVIFILLFIAVIYNIGMPKFKIMQKLVDKLNLVTRENLSGMMVIRAFGTQKFEEKRFDDANRDLNRTNLFVNRLMAFMMPAMNLTMNLLMVLILWVGGHQIAASNMQVGDMMAFMQYAMQIMFSFLMISMMFIMIPRASVSAERINEVLTTEASIEDPAQAKHLAGGRARGEIRFNDVSFRYAGADADVLQHIDFTARPGETTAFIGSTGSGKSTLINLIPRFYDVTGGSITLDGVDIRELSQKELRDNIGYVPQKGLLFSGTIASNLRYGDENASDADLDQAAEIAQAKEFIDQKPDHFDEPISQGGANVSGGQKQRLSIARALVKKAPVYIFDDSFSALDFKTDAALRHALREKTADSAVLIVAQRISTIMNAEQIIVLDEGRMVGKGTHKQLLETCETYREIALSQLSKEELA</sequence>
<evidence type="ECO:0000256" key="6">
    <source>
        <dbReference type="ARBA" id="ARBA00022840"/>
    </source>
</evidence>
<dbReference type="InterPro" id="IPR003439">
    <property type="entry name" value="ABC_transporter-like_ATP-bd"/>
</dbReference>
<dbReference type="GO" id="GO:0090374">
    <property type="term" value="P:oligopeptide export from mitochondrion"/>
    <property type="evidence" value="ECO:0007669"/>
    <property type="project" value="TreeGrafter"/>
</dbReference>
<dbReference type="AlphaFoldDB" id="A0A923I6B9"/>
<dbReference type="Pfam" id="PF00664">
    <property type="entry name" value="ABC_membrane"/>
    <property type="match status" value="1"/>
</dbReference>
<dbReference type="CDD" id="cd18548">
    <property type="entry name" value="ABC_6TM_Tm287_like"/>
    <property type="match status" value="1"/>
</dbReference>
<evidence type="ECO:0000313" key="12">
    <source>
        <dbReference type="EMBL" id="MBC5581101.1"/>
    </source>
</evidence>
<dbReference type="EMBL" id="JACONZ010000002">
    <property type="protein sequence ID" value="MBC5581101.1"/>
    <property type="molecule type" value="Genomic_DNA"/>
</dbReference>
<dbReference type="InterPro" id="IPR003593">
    <property type="entry name" value="AAA+_ATPase"/>
</dbReference>
<name>A0A923I6B9_9FIRM</name>
<dbReference type="Gene3D" id="1.20.1560.10">
    <property type="entry name" value="ABC transporter type 1, transmembrane domain"/>
    <property type="match status" value="1"/>
</dbReference>
<evidence type="ECO:0000313" key="13">
    <source>
        <dbReference type="Proteomes" id="UP000659630"/>
    </source>
</evidence>
<keyword evidence="4 9" id="KW-0812">Transmembrane</keyword>
<feature type="transmembrane region" description="Helical" evidence="9">
    <location>
        <begin position="398"/>
        <end position="421"/>
    </location>
</feature>
<evidence type="ECO:0000259" key="10">
    <source>
        <dbReference type="PROSITE" id="PS50893"/>
    </source>
</evidence>
<dbReference type="PROSITE" id="PS50929">
    <property type="entry name" value="ABC_TM1F"/>
    <property type="match status" value="1"/>
</dbReference>
<dbReference type="Gene3D" id="3.40.50.300">
    <property type="entry name" value="P-loop containing nucleotide triphosphate hydrolases"/>
    <property type="match status" value="1"/>
</dbReference>
<dbReference type="PROSITE" id="PS00211">
    <property type="entry name" value="ABC_TRANSPORTER_1"/>
    <property type="match status" value="1"/>
</dbReference>
<proteinExistence type="predicted"/>
<dbReference type="InterPro" id="IPR039421">
    <property type="entry name" value="Type_1_exporter"/>
</dbReference>
<dbReference type="GO" id="GO:0005886">
    <property type="term" value="C:plasma membrane"/>
    <property type="evidence" value="ECO:0007669"/>
    <property type="project" value="UniProtKB-SubCell"/>
</dbReference>
<dbReference type="GO" id="GO:0005524">
    <property type="term" value="F:ATP binding"/>
    <property type="evidence" value="ECO:0007669"/>
    <property type="project" value="UniProtKB-KW"/>
</dbReference>
<keyword evidence="7 9" id="KW-1133">Transmembrane helix</keyword>
<dbReference type="GO" id="GO:0015421">
    <property type="term" value="F:ABC-type oligopeptide transporter activity"/>
    <property type="evidence" value="ECO:0007669"/>
    <property type="project" value="TreeGrafter"/>
</dbReference>
<dbReference type="SUPFAM" id="SSF52540">
    <property type="entry name" value="P-loop containing nucleoside triphosphate hydrolases"/>
    <property type="match status" value="1"/>
</dbReference>
<evidence type="ECO:0000259" key="11">
    <source>
        <dbReference type="PROSITE" id="PS50929"/>
    </source>
</evidence>
<protein>
    <submittedName>
        <fullName evidence="12">ABC transporter ATP-binding protein</fullName>
    </submittedName>
</protein>
<keyword evidence="13" id="KW-1185">Reference proteome</keyword>
<dbReference type="InterPro" id="IPR036640">
    <property type="entry name" value="ABC1_TM_sf"/>
</dbReference>
<gene>
    <name evidence="12" type="ORF">H8S23_06245</name>
</gene>
<feature type="domain" description="ABC transmembrane type-1" evidence="11">
    <location>
        <begin position="222"/>
        <end position="461"/>
    </location>
</feature>
<evidence type="ECO:0000256" key="9">
    <source>
        <dbReference type="SAM" id="Phobius"/>
    </source>
</evidence>
<dbReference type="FunFam" id="3.40.50.300:FF:000854">
    <property type="entry name" value="Multidrug ABC transporter ATP-binding protein"/>
    <property type="match status" value="1"/>
</dbReference>
<evidence type="ECO:0000256" key="8">
    <source>
        <dbReference type="ARBA" id="ARBA00023136"/>
    </source>
</evidence>
<feature type="transmembrane region" description="Helical" evidence="9">
    <location>
        <begin position="318"/>
        <end position="339"/>
    </location>
</feature>
<dbReference type="PANTHER" id="PTHR43394:SF7">
    <property type="entry name" value="ABC TRANSPORTER B FAMILY MEMBER 28"/>
    <property type="match status" value="1"/>
</dbReference>
<evidence type="ECO:0000256" key="5">
    <source>
        <dbReference type="ARBA" id="ARBA00022741"/>
    </source>
</evidence>
<dbReference type="PROSITE" id="PS50893">
    <property type="entry name" value="ABC_TRANSPORTER_2"/>
    <property type="match status" value="1"/>
</dbReference>
<dbReference type="SUPFAM" id="SSF90123">
    <property type="entry name" value="ABC transporter transmembrane region"/>
    <property type="match status" value="1"/>
</dbReference>
<feature type="transmembrane region" description="Helical" evidence="9">
    <location>
        <begin position="441"/>
        <end position="459"/>
    </location>
</feature>
<dbReference type="InterPro" id="IPR011527">
    <property type="entry name" value="ABC1_TM_dom"/>
</dbReference>
<keyword evidence="3" id="KW-1003">Cell membrane</keyword>
<keyword evidence="2" id="KW-0813">Transport</keyword>
<evidence type="ECO:0000256" key="1">
    <source>
        <dbReference type="ARBA" id="ARBA00004651"/>
    </source>
</evidence>
<evidence type="ECO:0000256" key="7">
    <source>
        <dbReference type="ARBA" id="ARBA00022989"/>
    </source>
</evidence>
<dbReference type="PANTHER" id="PTHR43394">
    <property type="entry name" value="ATP-DEPENDENT PERMEASE MDL1, MITOCHONDRIAL"/>
    <property type="match status" value="1"/>
</dbReference>
<comment type="subcellular location">
    <subcellularLocation>
        <location evidence="1">Cell membrane</location>
        <topology evidence="1">Multi-pass membrane protein</topology>
    </subcellularLocation>
</comment>
<evidence type="ECO:0000256" key="4">
    <source>
        <dbReference type="ARBA" id="ARBA00022692"/>
    </source>
</evidence>
<keyword evidence="5" id="KW-0547">Nucleotide-binding</keyword>
<dbReference type="SMART" id="SM00382">
    <property type="entry name" value="AAA"/>
    <property type="match status" value="1"/>
</dbReference>
<reference evidence="12" key="1">
    <citation type="submission" date="2020-08" db="EMBL/GenBank/DDBJ databases">
        <title>Genome public.</title>
        <authorList>
            <person name="Liu C."/>
            <person name="Sun Q."/>
        </authorList>
    </citation>
    <scope>NUCLEOTIDE SEQUENCE</scope>
    <source>
        <strain evidence="12">BX8</strain>
    </source>
</reference>
<keyword evidence="8 9" id="KW-0472">Membrane</keyword>
<feature type="transmembrane region" description="Helical" evidence="9">
    <location>
        <begin position="222"/>
        <end position="241"/>
    </location>
</feature>
<feature type="domain" description="ABC transporter" evidence="10">
    <location>
        <begin position="497"/>
        <end position="732"/>
    </location>
</feature>
<dbReference type="InterPro" id="IPR027417">
    <property type="entry name" value="P-loop_NTPase"/>
</dbReference>